<evidence type="ECO:0000256" key="5">
    <source>
        <dbReference type="ARBA" id="ARBA00022538"/>
    </source>
</evidence>
<proteinExistence type="inferred from homology"/>
<evidence type="ECO:0000256" key="7">
    <source>
        <dbReference type="ARBA" id="ARBA00022692"/>
    </source>
</evidence>
<dbReference type="Gene3D" id="1.20.1420.30">
    <property type="entry name" value="NCX, central ion-binding region"/>
    <property type="match status" value="1"/>
</dbReference>
<evidence type="ECO:0000256" key="4">
    <source>
        <dbReference type="ARBA" id="ARBA00022449"/>
    </source>
</evidence>
<evidence type="ECO:0000256" key="11">
    <source>
        <dbReference type="ARBA" id="ARBA00022958"/>
    </source>
</evidence>
<feature type="transmembrane region" description="Helical" evidence="18">
    <location>
        <begin position="391"/>
        <end position="409"/>
    </location>
</feature>
<keyword evidence="12 18" id="KW-1133">Transmembrane helix</keyword>
<dbReference type="GO" id="GO:0005886">
    <property type="term" value="C:plasma membrane"/>
    <property type="evidence" value="ECO:0007669"/>
    <property type="project" value="TreeGrafter"/>
</dbReference>
<feature type="compositionally biased region" description="Polar residues" evidence="17">
    <location>
        <begin position="263"/>
        <end position="289"/>
    </location>
</feature>
<dbReference type="AlphaFoldDB" id="A0A0A1WRY1"/>
<keyword evidence="10" id="KW-0769">Symport</keyword>
<evidence type="ECO:0000256" key="9">
    <source>
        <dbReference type="ARBA" id="ARBA00022837"/>
    </source>
</evidence>
<evidence type="ECO:0000256" key="6">
    <source>
        <dbReference type="ARBA" id="ARBA00022568"/>
    </source>
</evidence>
<keyword evidence="4" id="KW-0050">Antiport</keyword>
<evidence type="ECO:0000313" key="20">
    <source>
        <dbReference type="EMBL" id="JAD01386.1"/>
    </source>
</evidence>
<evidence type="ECO:0000256" key="12">
    <source>
        <dbReference type="ARBA" id="ARBA00022989"/>
    </source>
</evidence>
<keyword evidence="14" id="KW-0406">Ion transport</keyword>
<evidence type="ECO:0000259" key="19">
    <source>
        <dbReference type="Pfam" id="PF01699"/>
    </source>
</evidence>
<comment type="subcellular location">
    <subcellularLocation>
        <location evidence="1">Membrane</location>
        <topology evidence="1">Multi-pass membrane protein</topology>
    </subcellularLocation>
</comment>
<protein>
    <submittedName>
        <fullName evidence="20">Probable sodium/potassium/calcium exchanger CG1090</fullName>
    </submittedName>
</protein>
<evidence type="ECO:0000256" key="14">
    <source>
        <dbReference type="ARBA" id="ARBA00023065"/>
    </source>
</evidence>
<dbReference type="InterPro" id="IPR044880">
    <property type="entry name" value="NCX_ion-bd_dom_sf"/>
</dbReference>
<feature type="transmembrane region" description="Helical" evidence="18">
    <location>
        <begin position="494"/>
        <end position="517"/>
    </location>
</feature>
<feature type="transmembrane region" description="Helical" evidence="18">
    <location>
        <begin position="559"/>
        <end position="577"/>
    </location>
</feature>
<evidence type="ECO:0000256" key="16">
    <source>
        <dbReference type="ARBA" id="ARBA00023201"/>
    </source>
</evidence>
<reference evidence="20" key="1">
    <citation type="submission" date="2014-11" db="EMBL/GenBank/DDBJ databases">
        <authorList>
            <person name="Geib S."/>
        </authorList>
    </citation>
    <scope>NUCLEOTIDE SEQUENCE</scope>
</reference>
<keyword evidence="3" id="KW-0813">Transport</keyword>
<feature type="region of interest" description="Disordered" evidence="17">
    <location>
        <begin position="239"/>
        <end position="367"/>
    </location>
</feature>
<keyword evidence="9" id="KW-0106">Calcium</keyword>
<organism evidence="20">
    <name type="scientific">Zeugodacus cucurbitae</name>
    <name type="common">Melon fruit fly</name>
    <name type="synonym">Bactrocera cucurbitae</name>
    <dbReference type="NCBI Taxonomy" id="28588"/>
    <lineage>
        <taxon>Eukaryota</taxon>
        <taxon>Metazoa</taxon>
        <taxon>Ecdysozoa</taxon>
        <taxon>Arthropoda</taxon>
        <taxon>Hexapoda</taxon>
        <taxon>Insecta</taxon>
        <taxon>Pterygota</taxon>
        <taxon>Neoptera</taxon>
        <taxon>Endopterygota</taxon>
        <taxon>Diptera</taxon>
        <taxon>Brachycera</taxon>
        <taxon>Muscomorpha</taxon>
        <taxon>Tephritoidea</taxon>
        <taxon>Tephritidae</taxon>
        <taxon>Zeugodacus</taxon>
        <taxon>Zeugodacus</taxon>
    </lineage>
</organism>
<feature type="region of interest" description="Disordered" evidence="17">
    <location>
        <begin position="139"/>
        <end position="167"/>
    </location>
</feature>
<dbReference type="FunFam" id="1.20.1420.30:FF:000009">
    <property type="entry name" value="sodium/potassium/calcium exchanger 5 isoform X2"/>
    <property type="match status" value="1"/>
</dbReference>
<comment type="similarity">
    <text evidence="2">Belongs to the Ca(2+):cation antiporter (CaCA) (TC 2.A.19) family. SLC24A subfamily.</text>
</comment>
<dbReference type="InterPro" id="IPR004837">
    <property type="entry name" value="NaCa_Exmemb"/>
</dbReference>
<evidence type="ECO:0000256" key="3">
    <source>
        <dbReference type="ARBA" id="ARBA00022448"/>
    </source>
</evidence>
<evidence type="ECO:0000256" key="17">
    <source>
        <dbReference type="SAM" id="MobiDB-lite"/>
    </source>
</evidence>
<reference evidence="20" key="2">
    <citation type="journal article" date="2015" name="Gigascience">
        <title>Reconstructing a comprehensive transcriptome assembly of a white-pupal translocated strain of the pest fruit fly Bactrocera cucurbitae.</title>
        <authorList>
            <person name="Sim S.B."/>
            <person name="Calla B."/>
            <person name="Hall B."/>
            <person name="DeRego T."/>
            <person name="Geib S.M."/>
        </authorList>
    </citation>
    <scope>NUCLEOTIDE SEQUENCE</scope>
</reference>
<evidence type="ECO:0000256" key="15">
    <source>
        <dbReference type="ARBA" id="ARBA00023136"/>
    </source>
</evidence>
<dbReference type="EMBL" id="GBXI01012906">
    <property type="protein sequence ID" value="JAD01386.1"/>
    <property type="molecule type" value="Transcribed_RNA"/>
</dbReference>
<accession>A0A0A1WRY1</accession>
<keyword evidence="7 18" id="KW-0812">Transmembrane</keyword>
<keyword evidence="13" id="KW-0915">Sodium</keyword>
<keyword evidence="11" id="KW-0630">Potassium</keyword>
<dbReference type="PANTHER" id="PTHR10846">
    <property type="entry name" value="SODIUM/POTASSIUM/CALCIUM EXCHANGER"/>
    <property type="match status" value="1"/>
</dbReference>
<evidence type="ECO:0000256" key="13">
    <source>
        <dbReference type="ARBA" id="ARBA00023053"/>
    </source>
</evidence>
<dbReference type="Pfam" id="PF01699">
    <property type="entry name" value="Na_Ca_ex"/>
    <property type="match status" value="1"/>
</dbReference>
<dbReference type="GO" id="GO:0008273">
    <property type="term" value="F:calcium, potassium:sodium antiporter activity"/>
    <property type="evidence" value="ECO:0007669"/>
    <property type="project" value="TreeGrafter"/>
</dbReference>
<name>A0A0A1WRY1_ZEUCU</name>
<dbReference type="GO" id="GO:0015293">
    <property type="term" value="F:symporter activity"/>
    <property type="evidence" value="ECO:0007669"/>
    <property type="project" value="UniProtKB-KW"/>
</dbReference>
<feature type="transmembrane region" description="Helical" evidence="18">
    <location>
        <begin position="529"/>
        <end position="547"/>
    </location>
</feature>
<evidence type="ECO:0000256" key="8">
    <source>
        <dbReference type="ARBA" id="ARBA00022729"/>
    </source>
</evidence>
<keyword evidence="5" id="KW-0633">Potassium transport</keyword>
<keyword evidence="6" id="KW-0109">Calcium transport</keyword>
<dbReference type="GO" id="GO:0005262">
    <property type="term" value="F:calcium channel activity"/>
    <property type="evidence" value="ECO:0007669"/>
    <property type="project" value="TreeGrafter"/>
</dbReference>
<dbReference type="GO" id="GO:0006874">
    <property type="term" value="P:intracellular calcium ion homeostasis"/>
    <property type="evidence" value="ECO:0007669"/>
    <property type="project" value="TreeGrafter"/>
</dbReference>
<keyword evidence="15 18" id="KW-0472">Membrane</keyword>
<dbReference type="PANTHER" id="PTHR10846:SF74">
    <property type="entry name" value="SODIUM_POTASSIUM_CALCIUM EXCHANGER CG1090-RELATED"/>
    <property type="match status" value="1"/>
</dbReference>
<dbReference type="InterPro" id="IPR004481">
    <property type="entry name" value="K/Na/Ca-exchanger"/>
</dbReference>
<feature type="domain" description="Sodium/calcium exchanger membrane region" evidence="19">
    <location>
        <begin position="425"/>
        <end position="574"/>
    </location>
</feature>
<keyword evidence="8" id="KW-0732">Signal</keyword>
<evidence type="ECO:0000256" key="2">
    <source>
        <dbReference type="ARBA" id="ARBA00005364"/>
    </source>
</evidence>
<evidence type="ECO:0000256" key="1">
    <source>
        <dbReference type="ARBA" id="ARBA00004141"/>
    </source>
</evidence>
<gene>
    <name evidence="20" type="primary">CG1090_0</name>
    <name evidence="20" type="ORF">g.20718</name>
</gene>
<sequence>MGLTYKALKYRDIKKNVTTAKAGGMAVVDADAETIAQQQAATLSITASTAQVNATTIIIPENQQQQQFTADHIMKLCLFLAEKSRAKQLQQSQQMDARRFYENFLQEATESVEDEQMLCDSDAETFHNHMANFENKLKSPKNKTHITPPHQQTSPRAIRRTKMKSEKHIKPSVLTDKFSISSSFNLLSYNTLPDVCEKTHDDTQNYQQPQQHQQDKRDILLKIRQQIFERKRLRQVLSGGQRQHAQYPLGTQQQQQQTSLTQDGASGSQQQPQGTSDYQSYGEQSTSWDPNAAWGDEPSTNPVGVSVRYGQPPGEDDWGTNTFYASGPGSGQDNMAYNPDQPDAVVTQSNTNGDGSKPTVGKPQPAGVEYYKSADKSKEARPNPLERPTEGGLPTLIAWYVVYPIHYLCQKTMPDCRTEKYRNWYPFTFIVSMIWISFYSYFMVWMITVIGSTLAIPDTVMGLTFVAAGVSVPDALSSIAVIKEGFGDMAVSNAIGSNVFDILVCLGLPWFIQTAIIKPGSHVNVISKGLAYSTLSLFSTVIFLIMATHLNGWKLDKRLGIILMIWYLCFITLASLYELNVFGYMNPPECASEY</sequence>
<feature type="transmembrane region" description="Helical" evidence="18">
    <location>
        <begin position="429"/>
        <end position="456"/>
    </location>
</feature>
<feature type="compositionally biased region" description="Low complexity" evidence="17">
    <location>
        <begin position="251"/>
        <end position="262"/>
    </location>
</feature>
<evidence type="ECO:0000256" key="10">
    <source>
        <dbReference type="ARBA" id="ARBA00022847"/>
    </source>
</evidence>
<evidence type="ECO:0000256" key="18">
    <source>
        <dbReference type="SAM" id="Phobius"/>
    </source>
</evidence>
<feature type="transmembrane region" description="Helical" evidence="18">
    <location>
        <begin position="462"/>
        <end position="482"/>
    </location>
</feature>
<keyword evidence="16" id="KW-0739">Sodium transport</keyword>